<dbReference type="InterPro" id="IPR048899">
    <property type="entry name" value="NMD_SH3"/>
</dbReference>
<dbReference type="Pfam" id="PF04981">
    <property type="entry name" value="NMD3"/>
    <property type="match status" value="1"/>
</dbReference>
<dbReference type="Pfam" id="PF21193">
    <property type="entry name" value="NMD_SH3"/>
    <property type="match status" value="1"/>
</dbReference>
<dbReference type="InterPro" id="IPR007064">
    <property type="entry name" value="Nmd3_N"/>
</dbReference>
<keyword evidence="14" id="KW-1185">Reference proteome</keyword>
<proteinExistence type="inferred from homology"/>
<reference evidence="14" key="1">
    <citation type="journal article" date="2020" name="PLoS Negl. Trop. Dis.">
        <title>High-quality nuclear genome for Sarcoptes scabiei-A critical resource for a neglected parasite.</title>
        <authorList>
            <person name="Korhonen P.K."/>
            <person name="Gasser R.B."/>
            <person name="Ma G."/>
            <person name="Wang T."/>
            <person name="Stroehlein A.J."/>
            <person name="Young N.D."/>
            <person name="Ang C.S."/>
            <person name="Fernando D.D."/>
            <person name="Lu H.C."/>
            <person name="Taylor S."/>
            <person name="Reynolds S.L."/>
            <person name="Mofiz E."/>
            <person name="Najaraj S.H."/>
            <person name="Gowda H."/>
            <person name="Madugundu A."/>
            <person name="Renuse S."/>
            <person name="Holt D."/>
            <person name="Pandey A."/>
            <person name="Papenfuss A.T."/>
            <person name="Fischer K."/>
        </authorList>
    </citation>
    <scope>NUCLEOTIDE SEQUENCE [LARGE SCALE GENOMIC DNA]</scope>
</reference>
<dbReference type="EMBL" id="WVUK01000056">
    <property type="protein sequence ID" value="KAF7492285.1"/>
    <property type="molecule type" value="Genomic_DNA"/>
</dbReference>
<protein>
    <recommendedName>
        <fullName evidence="3 8">60S ribosomal export protein NMD3</fullName>
    </recommendedName>
</protein>
<evidence type="ECO:0000256" key="6">
    <source>
        <dbReference type="ARBA" id="ARBA00022927"/>
    </source>
</evidence>
<comment type="subcellular location">
    <subcellularLocation>
        <location evidence="8">Cytoplasm</location>
    </subcellularLocation>
    <subcellularLocation>
        <location evidence="8">Nucleus</location>
    </subcellularLocation>
</comment>
<evidence type="ECO:0000256" key="7">
    <source>
        <dbReference type="ARBA" id="ARBA00023242"/>
    </source>
</evidence>
<evidence type="ECO:0000256" key="8">
    <source>
        <dbReference type="RuleBase" id="RU364108"/>
    </source>
</evidence>
<evidence type="ECO:0000313" key="14">
    <source>
        <dbReference type="Proteomes" id="UP000070412"/>
    </source>
</evidence>
<feature type="domain" description="60S ribosomal export protein NMD3 SH3" evidence="11">
    <location>
        <begin position="249"/>
        <end position="296"/>
    </location>
</feature>
<organism evidence="12">
    <name type="scientific">Sarcoptes scabiei</name>
    <name type="common">Itch mite</name>
    <name type="synonym">Acarus scabiei</name>
    <dbReference type="NCBI Taxonomy" id="52283"/>
    <lineage>
        <taxon>Eukaryota</taxon>
        <taxon>Metazoa</taxon>
        <taxon>Ecdysozoa</taxon>
        <taxon>Arthropoda</taxon>
        <taxon>Chelicerata</taxon>
        <taxon>Arachnida</taxon>
        <taxon>Acari</taxon>
        <taxon>Acariformes</taxon>
        <taxon>Sarcoptiformes</taxon>
        <taxon>Astigmata</taxon>
        <taxon>Psoroptidia</taxon>
        <taxon>Sarcoptoidea</taxon>
        <taxon>Sarcoptidae</taxon>
        <taxon>Sarcoptinae</taxon>
        <taxon>Sarcoptes</taxon>
    </lineage>
</organism>
<dbReference type="GO" id="GO:0015031">
    <property type="term" value="P:protein transport"/>
    <property type="evidence" value="ECO:0007669"/>
    <property type="project" value="UniProtKB-KW"/>
</dbReference>
<dbReference type="Proteomes" id="UP000070412">
    <property type="component" value="Unassembled WGS sequence"/>
</dbReference>
<dbReference type="InterPro" id="IPR048898">
    <property type="entry name" value="OB_NMD3"/>
</dbReference>
<evidence type="ECO:0000313" key="12">
    <source>
        <dbReference type="EMBL" id="KAF7492285.1"/>
    </source>
</evidence>
<dbReference type="GO" id="GO:0005634">
    <property type="term" value="C:nucleus"/>
    <property type="evidence" value="ECO:0007669"/>
    <property type="project" value="UniProtKB-SubCell"/>
</dbReference>
<name>A0A834VE51_SARSC</name>
<dbReference type="GO" id="GO:0043023">
    <property type="term" value="F:ribosomal large subunit binding"/>
    <property type="evidence" value="ECO:0007669"/>
    <property type="project" value="InterPro"/>
</dbReference>
<dbReference type="AlphaFoldDB" id="A0A834VE51"/>
<keyword evidence="6 8" id="KW-0653">Protein transport</keyword>
<reference evidence="12" key="2">
    <citation type="submission" date="2020-01" db="EMBL/GenBank/DDBJ databases">
        <authorList>
            <person name="Korhonen P.K.K."/>
            <person name="Guangxu M.G."/>
            <person name="Wang T.W."/>
            <person name="Stroehlein A.J.S."/>
            <person name="Young N.D."/>
            <person name="Ang C.-S.A."/>
            <person name="Fernando D.W.F."/>
            <person name="Lu H.L."/>
            <person name="Taylor S.T."/>
            <person name="Ehtesham M.E.M."/>
            <person name="Najaraj S.H.N."/>
            <person name="Harsha G.H.G."/>
            <person name="Madugundu A.M."/>
            <person name="Renuse S.R."/>
            <person name="Holt D.H."/>
            <person name="Pandey A.P."/>
            <person name="Papenfuss A.P."/>
            <person name="Gasser R.B.G."/>
            <person name="Fischer K.F."/>
        </authorList>
    </citation>
    <scope>NUCLEOTIDE SEQUENCE</scope>
    <source>
        <strain evidence="12">SSS_KF_BRIS2020</strain>
    </source>
</reference>
<evidence type="ECO:0000259" key="11">
    <source>
        <dbReference type="Pfam" id="PF21193"/>
    </source>
</evidence>
<dbReference type="GO" id="GO:0005737">
    <property type="term" value="C:cytoplasm"/>
    <property type="evidence" value="ECO:0007669"/>
    <property type="project" value="UniProtKB-SubCell"/>
</dbReference>
<evidence type="ECO:0000256" key="5">
    <source>
        <dbReference type="ARBA" id="ARBA00022490"/>
    </source>
</evidence>
<dbReference type="EnsemblMetazoa" id="SSS_6376s_mrna">
    <property type="protein sequence ID" value="KAF7492285.1"/>
    <property type="gene ID" value="SSS_6376"/>
</dbReference>
<dbReference type="PANTHER" id="PTHR12746:SF2">
    <property type="entry name" value="60S RIBOSOMAL EXPORT PROTEIN NMD3"/>
    <property type="match status" value="1"/>
</dbReference>
<dbReference type="Pfam" id="PF21192">
    <property type="entry name" value="OB_NMD3"/>
    <property type="match status" value="1"/>
</dbReference>
<keyword evidence="4 8" id="KW-0813">Transport</keyword>
<evidence type="ECO:0000256" key="1">
    <source>
        <dbReference type="ARBA" id="ARBA00002269"/>
    </source>
</evidence>
<evidence type="ECO:0000259" key="9">
    <source>
        <dbReference type="Pfam" id="PF04981"/>
    </source>
</evidence>
<evidence type="ECO:0000256" key="3">
    <source>
        <dbReference type="ARBA" id="ARBA00017035"/>
    </source>
</evidence>
<accession>A0A834VE51</accession>
<gene>
    <name evidence="12" type="ORF">SSS_6376</name>
</gene>
<reference evidence="13" key="3">
    <citation type="submission" date="2022-06" db="UniProtKB">
        <authorList>
            <consortium name="EnsemblMetazoa"/>
        </authorList>
    </citation>
    <scope>IDENTIFICATION</scope>
</reference>
<evidence type="ECO:0000256" key="2">
    <source>
        <dbReference type="ARBA" id="ARBA00009794"/>
    </source>
</evidence>
<feature type="domain" description="60S ribosomal export protein NMD3 OB-fold" evidence="10">
    <location>
        <begin position="313"/>
        <end position="414"/>
    </location>
</feature>
<comment type="similarity">
    <text evidence="2 8">Belongs to the NMD3 family.</text>
</comment>
<sequence>MEPINFQQLTPAQILCCDCGIIIEPNPTNTCIACLRRNHDFTENIPRESIVHFCKKCERYKIEDLGKWVACELESKELMFLLLKKIKNSIQHLKLIDVDFVWTEPHSRRIKIKVYLQKEIVDGAILQRDVVIEFVVHPLMCDDCHRREAKNYWKAVVQVRQKVSHKKTLYFLEQLLLKFQAHSKCIDIKPMHDGIDFFFLKRDDAEKLSSFLESTVASRLTKSKQLITHDVHNNTYNYKYTFSVEIVPICKDDVVCLPPSLAASLGNIGPICVVLRVTNLISLIDPFTLKVAELNATSYFRSPFRSICYSNQLTEFTVMDLDKITNDCTNSSKKQCSSARKATKYSLADVYLVKSSEIGTADQTHTRSHLGGILNPGDLVLGFDLSTANINEPNWERYERSHQDKIPDIILVKKCYGDRASRKRRRRWRLKRMDPRTGSRSNIIGDEQDDDYEQFMEDLEEDQTMRQFVEVYKDPKKIQSNHEEENEEIDEPIITLQEMIDDLNIDDDDNMNG</sequence>
<feature type="domain" description="Nmd3 N-terminal" evidence="9">
    <location>
        <begin position="16"/>
        <end position="246"/>
    </location>
</feature>
<dbReference type="InterPro" id="IPR039768">
    <property type="entry name" value="Nmd3"/>
</dbReference>
<keyword evidence="7 8" id="KW-0539">Nucleus</keyword>
<evidence type="ECO:0000256" key="4">
    <source>
        <dbReference type="ARBA" id="ARBA00022448"/>
    </source>
</evidence>
<dbReference type="GO" id="GO:0000055">
    <property type="term" value="P:ribosomal large subunit export from nucleus"/>
    <property type="evidence" value="ECO:0007669"/>
    <property type="project" value="TreeGrafter"/>
</dbReference>
<dbReference type="PANTHER" id="PTHR12746">
    <property type="entry name" value="NONSENSE-MEDIATED MRNA DECAY PROTEIN 3"/>
    <property type="match status" value="1"/>
</dbReference>
<dbReference type="OrthoDB" id="203821at2759"/>
<keyword evidence="5 8" id="KW-0963">Cytoplasm</keyword>
<evidence type="ECO:0000259" key="10">
    <source>
        <dbReference type="Pfam" id="PF21192"/>
    </source>
</evidence>
<evidence type="ECO:0000313" key="13">
    <source>
        <dbReference type="EnsemblMetazoa" id="KAF7492285.1"/>
    </source>
</evidence>
<comment type="function">
    <text evidence="1 8">Acts as an adapter for the XPO1/CRM1-mediated export of the 60S ribosomal subunit.</text>
</comment>